<reference evidence="2" key="1">
    <citation type="journal article" date="2013" name="Genetics">
        <title>The draft genome and transcriptome of Panagrellus redivivus are shaped by the harsh demands of a free-living lifestyle.</title>
        <authorList>
            <person name="Srinivasan J."/>
            <person name="Dillman A.R."/>
            <person name="Macchietto M.G."/>
            <person name="Heikkinen L."/>
            <person name="Lakso M."/>
            <person name="Fracchia K.M."/>
            <person name="Antoshechkin I."/>
            <person name="Mortazavi A."/>
            <person name="Wong G."/>
            <person name="Sternberg P.W."/>
        </authorList>
    </citation>
    <scope>NUCLEOTIDE SEQUENCE [LARGE SCALE GENOMIC DNA]</scope>
    <source>
        <strain evidence="2">MT8872</strain>
    </source>
</reference>
<proteinExistence type="predicted"/>
<feature type="compositionally biased region" description="Basic and acidic residues" evidence="1">
    <location>
        <begin position="261"/>
        <end position="274"/>
    </location>
</feature>
<protein>
    <submittedName>
        <fullName evidence="3">DUF4347 domain-containing protein</fullName>
    </submittedName>
</protein>
<reference evidence="3" key="2">
    <citation type="submission" date="2020-10" db="UniProtKB">
        <authorList>
            <consortium name="WormBaseParasite"/>
        </authorList>
    </citation>
    <scope>IDENTIFICATION</scope>
</reference>
<accession>A0A7E4UVL3</accession>
<feature type="region of interest" description="Disordered" evidence="1">
    <location>
        <begin position="261"/>
        <end position="288"/>
    </location>
</feature>
<evidence type="ECO:0000313" key="2">
    <source>
        <dbReference type="Proteomes" id="UP000492821"/>
    </source>
</evidence>
<dbReference type="Proteomes" id="UP000492821">
    <property type="component" value="Unassembled WGS sequence"/>
</dbReference>
<keyword evidence="2" id="KW-1185">Reference proteome</keyword>
<sequence length="288" mass="32670">MSTDLFFPSADETALFSIGEQRTVPRIFVLDSDPGGLTFPTFEEVAEFITFSPSRRKVVINLCIPDNNAERERYWKLLESKGFTKVIHYNQKAANLAVILKTLKLEAAVGETIVYCAGWAIHFLTKHATGWSVDVETEDDPKPFFKQFNIKRVFLDSHQGKANNAKLAKKFVPYKVTEVTVDRATDATWRFMKSLANGDNYDGYLIDNYDVVGLFAEFKGTSTCIHNGVTKFPFEKSVELEIGDASQLFVNAVRHQEETDARDFDQSRFDHRNGFPEVTRTISRTGKP</sequence>
<evidence type="ECO:0000256" key="1">
    <source>
        <dbReference type="SAM" id="MobiDB-lite"/>
    </source>
</evidence>
<name>A0A7E4UVL3_PANRE</name>
<dbReference type="AlphaFoldDB" id="A0A7E4UVL3"/>
<organism evidence="2 3">
    <name type="scientific">Panagrellus redivivus</name>
    <name type="common">Microworm</name>
    <dbReference type="NCBI Taxonomy" id="6233"/>
    <lineage>
        <taxon>Eukaryota</taxon>
        <taxon>Metazoa</taxon>
        <taxon>Ecdysozoa</taxon>
        <taxon>Nematoda</taxon>
        <taxon>Chromadorea</taxon>
        <taxon>Rhabditida</taxon>
        <taxon>Tylenchina</taxon>
        <taxon>Panagrolaimomorpha</taxon>
        <taxon>Panagrolaimoidea</taxon>
        <taxon>Panagrolaimidae</taxon>
        <taxon>Panagrellus</taxon>
    </lineage>
</organism>
<evidence type="ECO:0000313" key="3">
    <source>
        <dbReference type="WBParaSite" id="Pan_g13146.t1"/>
    </source>
</evidence>
<dbReference type="WBParaSite" id="Pan_g13146.t1">
    <property type="protein sequence ID" value="Pan_g13146.t1"/>
    <property type="gene ID" value="Pan_g13146"/>
</dbReference>